<gene>
    <name evidence="4" type="primary">coiA</name>
    <name evidence="4" type="ORF">NEOCIP111885_04248</name>
</gene>
<evidence type="ECO:0000259" key="2">
    <source>
        <dbReference type="Pfam" id="PF25164"/>
    </source>
</evidence>
<evidence type="ECO:0000313" key="5">
    <source>
        <dbReference type="Proteomes" id="UP000789845"/>
    </source>
</evidence>
<evidence type="ECO:0000313" key="4">
    <source>
        <dbReference type="EMBL" id="CAG9610474.1"/>
    </source>
</evidence>
<dbReference type="RefSeq" id="WP_230498835.1">
    <property type="nucleotide sequence ID" value="NZ_CAKJTG010000037.1"/>
</dbReference>
<reference evidence="4" key="1">
    <citation type="submission" date="2021-10" db="EMBL/GenBank/DDBJ databases">
        <authorList>
            <person name="Criscuolo A."/>
        </authorList>
    </citation>
    <scope>NUCLEOTIDE SEQUENCE</scope>
    <source>
        <strain evidence="4">CIP111885</strain>
    </source>
</reference>
<dbReference type="Proteomes" id="UP000789845">
    <property type="component" value="Unassembled WGS sequence"/>
</dbReference>
<feature type="domain" description="Competence protein CoiA C-terminal" evidence="3">
    <location>
        <begin position="233"/>
        <end position="380"/>
    </location>
</feature>
<dbReference type="InterPro" id="IPR057253">
    <property type="entry name" value="CoiA-like_N"/>
</dbReference>
<sequence>MLTALLETGERLCLGDGWAKEKLLLMREKERFCCPQCREDVILKLGDKRIFHFSHLKGNTCRFEHENESEYHLRGKLQLYQWLKRLGLNPVLEYYDSKINQRADIIFNVENKHYALEYQCSNISESVFTKRTKGYLSVGYIPIWILGGNQWKRKNTYLTSFSEFHYMFLQKYSSNLWSIPFYCSESQKFILHQSIQPITIRYAFSHQKLVKVDKMLLEELISPQKESPILPNIWLKQLNHFKTQLIRTPGHFQNPFLRELYSNHLNVSLLPSYLGLPVANSTCIITPPLIWQTYLFMDIFMNCNVTTPIKFQDIYFSFMKRIRKNDIQLRKIPLAEDERFVTLALLQYLEILIKTNVIWVIDCHTFTLNKPIKIPQTVIEHMKLEESFYKKYANMIFIK</sequence>
<accession>A0A9C7GDL7</accession>
<feature type="domain" description="Competence protein CoiA-like N-terminal" evidence="2">
    <location>
        <begin position="16"/>
        <end position="63"/>
    </location>
</feature>
<feature type="domain" description="Competence protein CoiA nuclease-like" evidence="1">
    <location>
        <begin position="68"/>
        <end position="224"/>
    </location>
</feature>
<dbReference type="Pfam" id="PF25166">
    <property type="entry name" value="CoiA_C"/>
    <property type="match status" value="1"/>
</dbReference>
<organism evidence="4 5">
    <name type="scientific">Pseudoneobacillus rhizosphaerae</name>
    <dbReference type="NCBI Taxonomy" id="2880968"/>
    <lineage>
        <taxon>Bacteria</taxon>
        <taxon>Bacillati</taxon>
        <taxon>Bacillota</taxon>
        <taxon>Bacilli</taxon>
        <taxon>Bacillales</taxon>
        <taxon>Bacillaceae</taxon>
        <taxon>Pseudoneobacillus</taxon>
    </lineage>
</organism>
<evidence type="ECO:0000259" key="1">
    <source>
        <dbReference type="Pfam" id="PF06054"/>
    </source>
</evidence>
<keyword evidence="5" id="KW-1185">Reference proteome</keyword>
<dbReference type="InterPro" id="IPR021176">
    <property type="entry name" value="Competence-induced_CoiA"/>
</dbReference>
<dbReference type="Pfam" id="PF25164">
    <property type="entry name" value="CoiA_N"/>
    <property type="match status" value="1"/>
</dbReference>
<protein>
    <submittedName>
        <fullName evidence="4">Competence protein CoiA</fullName>
    </submittedName>
</protein>
<dbReference type="AlphaFoldDB" id="A0A9C7GDL7"/>
<name>A0A9C7GDL7_9BACI</name>
<evidence type="ECO:0000259" key="3">
    <source>
        <dbReference type="Pfam" id="PF25166"/>
    </source>
</evidence>
<dbReference type="InterPro" id="IPR010330">
    <property type="entry name" value="CoiA_nuc"/>
</dbReference>
<dbReference type="PIRSF" id="PIRSF007487">
    <property type="entry name" value="Competence-induced_CoiA_bac"/>
    <property type="match status" value="1"/>
</dbReference>
<dbReference type="InterPro" id="IPR057252">
    <property type="entry name" value="CoiA_C"/>
</dbReference>
<proteinExistence type="predicted"/>
<dbReference type="Pfam" id="PF06054">
    <property type="entry name" value="CoiA_nuc"/>
    <property type="match status" value="1"/>
</dbReference>
<comment type="caution">
    <text evidence="4">The sequence shown here is derived from an EMBL/GenBank/DDBJ whole genome shotgun (WGS) entry which is preliminary data.</text>
</comment>
<dbReference type="EMBL" id="CAKJTG010000037">
    <property type="protein sequence ID" value="CAG9610474.1"/>
    <property type="molecule type" value="Genomic_DNA"/>
</dbReference>